<protein>
    <recommendedName>
        <fullName evidence="3">Tetrapyrrole biosynthesis uroporphyrinogen III synthase domain-containing protein</fullName>
    </recommendedName>
</protein>
<dbReference type="Gene3D" id="3.40.50.10090">
    <property type="match status" value="2"/>
</dbReference>
<feature type="compositionally biased region" description="Basic and acidic residues" evidence="1">
    <location>
        <begin position="264"/>
        <end position="273"/>
    </location>
</feature>
<proteinExistence type="predicted"/>
<dbReference type="STRING" id="1526571.AT746_17725"/>
<accession>A0A0U3AMA9</accession>
<feature type="compositionally biased region" description="Basic and acidic residues" evidence="1">
    <location>
        <begin position="287"/>
        <end position="302"/>
    </location>
</feature>
<gene>
    <name evidence="4" type="ORF">AT746_17725</name>
</gene>
<dbReference type="InterPro" id="IPR003754">
    <property type="entry name" value="4pyrrol_synth_uPrphyn_synth"/>
</dbReference>
<name>A0A0U3AMA9_9ALTE</name>
<reference evidence="4 5" key="1">
    <citation type="submission" date="2015-12" db="EMBL/GenBank/DDBJ databases">
        <title>Complete genome of Lacimicrobium alkaliphilum KCTC 32984.</title>
        <authorList>
            <person name="Kim S.-G."/>
            <person name="Lee Y.-J."/>
        </authorList>
    </citation>
    <scope>NUCLEOTIDE SEQUENCE [LARGE SCALE GENOMIC DNA]</scope>
    <source>
        <strain evidence="4 5">YelD216</strain>
    </source>
</reference>
<feature type="compositionally biased region" description="Low complexity" evidence="1">
    <location>
        <begin position="357"/>
        <end position="368"/>
    </location>
</feature>
<keyword evidence="2" id="KW-1133">Transmembrane helix</keyword>
<dbReference type="GO" id="GO:0004852">
    <property type="term" value="F:uroporphyrinogen-III synthase activity"/>
    <property type="evidence" value="ECO:0007669"/>
    <property type="project" value="InterPro"/>
</dbReference>
<dbReference type="InterPro" id="IPR036108">
    <property type="entry name" value="4pyrrol_syn_uPrphyn_synt_sf"/>
</dbReference>
<feature type="transmembrane region" description="Helical" evidence="2">
    <location>
        <begin position="309"/>
        <end position="332"/>
    </location>
</feature>
<dbReference type="KEGG" id="lal:AT746_17725"/>
<keyword evidence="2" id="KW-0812">Transmembrane</keyword>
<feature type="domain" description="Tetrapyrrole biosynthesis uroporphyrinogen III synthase" evidence="3">
    <location>
        <begin position="18"/>
        <end position="234"/>
    </location>
</feature>
<feature type="compositionally biased region" description="Polar residues" evidence="1">
    <location>
        <begin position="274"/>
        <end position="286"/>
    </location>
</feature>
<dbReference type="InterPro" id="IPR007470">
    <property type="entry name" value="HemX"/>
</dbReference>
<dbReference type="PANTHER" id="PTHR38043">
    <property type="entry name" value="PROTEIN HEMX"/>
    <property type="match status" value="1"/>
</dbReference>
<feature type="region of interest" description="Disordered" evidence="1">
    <location>
        <begin position="351"/>
        <end position="381"/>
    </location>
</feature>
<organism evidence="4 5">
    <name type="scientific">Lacimicrobium alkaliphilum</name>
    <dbReference type="NCBI Taxonomy" id="1526571"/>
    <lineage>
        <taxon>Bacteria</taxon>
        <taxon>Pseudomonadati</taxon>
        <taxon>Pseudomonadota</taxon>
        <taxon>Gammaproteobacteria</taxon>
        <taxon>Alteromonadales</taxon>
        <taxon>Alteromonadaceae</taxon>
        <taxon>Lacimicrobium</taxon>
    </lineage>
</organism>
<keyword evidence="2" id="KW-0472">Membrane</keyword>
<dbReference type="RefSeq" id="WP_062483182.1">
    <property type="nucleotide sequence ID" value="NZ_CP013650.1"/>
</dbReference>
<dbReference type="Pfam" id="PF02602">
    <property type="entry name" value="HEM4"/>
    <property type="match status" value="1"/>
</dbReference>
<feature type="compositionally biased region" description="Low complexity" evidence="1">
    <location>
        <begin position="254"/>
        <end position="263"/>
    </location>
</feature>
<dbReference type="AlphaFoldDB" id="A0A0U3AMA9"/>
<evidence type="ECO:0000313" key="4">
    <source>
        <dbReference type="EMBL" id="ALS99921.1"/>
    </source>
</evidence>
<feature type="region of interest" description="Disordered" evidence="1">
    <location>
        <begin position="244"/>
        <end position="304"/>
    </location>
</feature>
<dbReference type="PANTHER" id="PTHR38043:SF1">
    <property type="entry name" value="PROTEIN HEMX"/>
    <property type="match status" value="1"/>
</dbReference>
<dbReference type="GO" id="GO:0033014">
    <property type="term" value="P:tetrapyrrole biosynthetic process"/>
    <property type="evidence" value="ECO:0007669"/>
    <property type="project" value="InterPro"/>
</dbReference>
<evidence type="ECO:0000256" key="1">
    <source>
        <dbReference type="SAM" id="MobiDB-lite"/>
    </source>
</evidence>
<dbReference type="SUPFAM" id="SSF69618">
    <property type="entry name" value="HemD-like"/>
    <property type="match status" value="1"/>
</dbReference>
<keyword evidence="5" id="KW-1185">Reference proteome</keyword>
<dbReference type="Pfam" id="PF04375">
    <property type="entry name" value="HemX"/>
    <property type="match status" value="1"/>
</dbReference>
<evidence type="ECO:0000259" key="3">
    <source>
        <dbReference type="Pfam" id="PF02602"/>
    </source>
</evidence>
<evidence type="ECO:0000256" key="2">
    <source>
        <dbReference type="SAM" id="Phobius"/>
    </source>
</evidence>
<dbReference type="CDD" id="cd06578">
    <property type="entry name" value="HemD"/>
    <property type="match status" value="1"/>
</dbReference>
<sequence>MTEFLLLRPEGKCQQSCERFAAAGIPVIGLPLLRIEPQVEQLEQLTEKLLSLPAQSKVIFISTSAAKLTLEAMADKTWPSQLSYFAVGNSSAEILRQAGLAVQVPEQQDSEGLLALAELQAINGLPVLLVKGEGGRELLAEGLAERGAVLMPLSIYRRQRVVQPEPTQPWKPEQIQCIITTSGELMDAAFARFDHNWLKTLPWILVSDRLIQQARERGITRVIRSDDASDDALIRTARHFMEQQSMAEPDTHSSSKAAQQSAKPEPEKARDKTSAVTPSSSGSPKNNKTENKSATKASDKGPRPARTGVLWLLAVLNLLMVLMLSAAGYWGWQQFRLAQQAEDSGLEQLAADEQRQRQQLTQQLSEQLDSAERARQQDMQSQQQALQQRLAEFEQQLSANQQQLQQVKGRRPNDWLLAEAAYLVRMAGRKLWLEKDVQTAILLLESADTRLEDLSDPSLLPVRQVLSDDIQQLRQINPQPLTKLALQLGALANQVDALPLDMVVLPDAEEQQVQEELSDSVSDWRMNLKRSWQGIVDDFITVRRRTEQTRPLLSDKQQWLVREQLRLYLLQAQHLVLREQAELYQSFLSEAQNLLEMYFAPQAPAVAGFSSSLAELQQTELRRDYPQQLQSAVALEELLRQRLSSQYQGEQP</sequence>
<evidence type="ECO:0000313" key="5">
    <source>
        <dbReference type="Proteomes" id="UP000068447"/>
    </source>
</evidence>
<dbReference type="Proteomes" id="UP000068447">
    <property type="component" value="Chromosome"/>
</dbReference>
<dbReference type="EMBL" id="CP013650">
    <property type="protein sequence ID" value="ALS99921.1"/>
    <property type="molecule type" value="Genomic_DNA"/>
</dbReference>